<proteinExistence type="predicted"/>
<accession>W2PG82</accession>
<dbReference type="AlphaFoldDB" id="W2PG82"/>
<dbReference type="EMBL" id="KI669662">
    <property type="protein sequence ID" value="ETM99019.1"/>
    <property type="molecule type" value="Genomic_DNA"/>
</dbReference>
<reference evidence="1 2" key="2">
    <citation type="submission" date="2013-11" db="EMBL/GenBank/DDBJ databases">
        <title>The Genome Sequence of Phytophthora parasitica INRA-310.</title>
        <authorList>
            <consortium name="The Broad Institute Genomics Platform"/>
            <person name="Russ C."/>
            <person name="Tyler B."/>
            <person name="Panabieres F."/>
            <person name="Shan W."/>
            <person name="Tripathy S."/>
            <person name="Grunwald N."/>
            <person name="Machado M."/>
            <person name="Johnson C.S."/>
            <person name="Arredondo F."/>
            <person name="Hong C."/>
            <person name="Coffey M."/>
            <person name="Young S.K."/>
            <person name="Zeng Q."/>
            <person name="Gargeya S."/>
            <person name="Fitzgerald M."/>
            <person name="Abouelleil A."/>
            <person name="Alvarado L."/>
            <person name="Chapman S.B."/>
            <person name="Gainer-Dewar J."/>
            <person name="Goldberg J."/>
            <person name="Griggs A."/>
            <person name="Gujja S."/>
            <person name="Hansen M."/>
            <person name="Howarth C."/>
            <person name="Imamovic A."/>
            <person name="Ireland A."/>
            <person name="Larimer J."/>
            <person name="McCowan C."/>
            <person name="Murphy C."/>
            <person name="Pearson M."/>
            <person name="Poon T.W."/>
            <person name="Priest M."/>
            <person name="Roberts A."/>
            <person name="Saif S."/>
            <person name="Shea T."/>
            <person name="Sykes S."/>
            <person name="Wortman J."/>
            <person name="Nusbaum C."/>
            <person name="Birren B."/>
        </authorList>
    </citation>
    <scope>NUCLEOTIDE SEQUENCE [LARGE SCALE GENOMIC DNA]</scope>
    <source>
        <strain evidence="1 2">INRA-310</strain>
    </source>
</reference>
<dbReference type="RefSeq" id="XP_008915710.1">
    <property type="nucleotide sequence ID" value="XM_008917462.1"/>
</dbReference>
<dbReference type="GeneID" id="20193115"/>
<dbReference type="VEuPathDB" id="FungiDB:PPTG_24516"/>
<name>W2PG82_PHYN3</name>
<evidence type="ECO:0000313" key="2">
    <source>
        <dbReference type="Proteomes" id="UP000018817"/>
    </source>
</evidence>
<protein>
    <submittedName>
        <fullName evidence="1">Uncharacterized protein</fullName>
    </submittedName>
</protein>
<organism evidence="1 2">
    <name type="scientific">Phytophthora nicotianae (strain INRA-310)</name>
    <name type="common">Phytophthora parasitica</name>
    <dbReference type="NCBI Taxonomy" id="761204"/>
    <lineage>
        <taxon>Eukaryota</taxon>
        <taxon>Sar</taxon>
        <taxon>Stramenopiles</taxon>
        <taxon>Oomycota</taxon>
        <taxon>Peronosporomycetes</taxon>
        <taxon>Peronosporales</taxon>
        <taxon>Peronosporaceae</taxon>
        <taxon>Phytophthora</taxon>
    </lineage>
</organism>
<gene>
    <name evidence="1" type="ORF">PPTG_24516</name>
</gene>
<dbReference type="Proteomes" id="UP000018817">
    <property type="component" value="Unassembled WGS sequence"/>
</dbReference>
<evidence type="ECO:0000313" key="1">
    <source>
        <dbReference type="EMBL" id="ETM99019.1"/>
    </source>
</evidence>
<sequence>MAWTYKTGLFKQQMRVSTVNPFIKLERDNELEEKAAATSEVGVRLRSFSFTTAWAPAGWRQLRCICVSPAMEVRVDRSPTGVSKSSITKLRWKFLQAILEVEHRL</sequence>
<reference evidence="2" key="1">
    <citation type="submission" date="2011-12" db="EMBL/GenBank/DDBJ databases">
        <authorList>
            <consortium name="The Broad Institute Genome Sequencing Platform"/>
            <person name="Russ C."/>
            <person name="Tyler B."/>
            <person name="Panabieres F."/>
            <person name="Shan W."/>
            <person name="Tripathy S."/>
            <person name="Grunwald N."/>
            <person name="Machado M."/>
            <person name="Young S.K."/>
            <person name="Zeng Q."/>
            <person name="Gargeya S."/>
            <person name="Fitzgerald M."/>
            <person name="Haas B."/>
            <person name="Abouelleil A."/>
            <person name="Alvarado L."/>
            <person name="Arachchi H.M."/>
            <person name="Berlin A."/>
            <person name="Chapman S.B."/>
            <person name="Gearin G."/>
            <person name="Goldberg J."/>
            <person name="Griggs A."/>
            <person name="Gujja S."/>
            <person name="Hansen M."/>
            <person name="Heiman D."/>
            <person name="Howarth C."/>
            <person name="Larimer J."/>
            <person name="Lui A."/>
            <person name="MacDonald P.J.P."/>
            <person name="McCowen C."/>
            <person name="Montmayeur A."/>
            <person name="Murphy C."/>
            <person name="Neiman D."/>
            <person name="Pearson M."/>
            <person name="Priest M."/>
            <person name="Roberts A."/>
            <person name="Saif S."/>
            <person name="Shea T."/>
            <person name="Sisk P."/>
            <person name="Stolte C."/>
            <person name="Sykes S."/>
            <person name="Wortman J."/>
            <person name="Nusbaum C."/>
            <person name="Birren B."/>
        </authorList>
    </citation>
    <scope>NUCLEOTIDE SEQUENCE [LARGE SCALE GENOMIC DNA]</scope>
    <source>
        <strain evidence="2">INRA-310</strain>
    </source>
</reference>